<dbReference type="PANTHER" id="PTHR30203">
    <property type="entry name" value="OUTER MEMBRANE CATION EFFLUX PROTEIN"/>
    <property type="match status" value="1"/>
</dbReference>
<evidence type="ECO:0000313" key="3">
    <source>
        <dbReference type="EMBL" id="AMP15466.1"/>
    </source>
</evidence>
<organism evidence="3 4">
    <name type="scientific">Collimonas pratensis</name>
    <dbReference type="NCBI Taxonomy" id="279113"/>
    <lineage>
        <taxon>Bacteria</taxon>
        <taxon>Pseudomonadati</taxon>
        <taxon>Pseudomonadota</taxon>
        <taxon>Betaproteobacteria</taxon>
        <taxon>Burkholderiales</taxon>
        <taxon>Oxalobacteraceae</taxon>
        <taxon>Collimonas</taxon>
    </lineage>
</organism>
<dbReference type="InterPro" id="IPR010131">
    <property type="entry name" value="MdtP/NodT-like"/>
</dbReference>
<evidence type="ECO:0000256" key="1">
    <source>
        <dbReference type="ARBA" id="ARBA00007613"/>
    </source>
</evidence>
<dbReference type="RefSeq" id="WP_197481576.1">
    <property type="nucleotide sequence ID" value="NZ_CP013236.1"/>
</dbReference>
<dbReference type="EMBL" id="CP013236">
    <property type="protein sequence ID" value="AMP15466.1"/>
    <property type="molecule type" value="Genomic_DNA"/>
</dbReference>
<evidence type="ECO:0000256" key="2">
    <source>
        <dbReference type="PIRNR" id="PIRNR001892"/>
    </source>
</evidence>
<comment type="similarity">
    <text evidence="1 2">Belongs to the outer membrane factor (OMF) (TC 1.B.17) family.</text>
</comment>
<dbReference type="Gene3D" id="1.20.1600.10">
    <property type="entry name" value="Outer membrane efflux proteins (OEP)"/>
    <property type="match status" value="1"/>
</dbReference>
<comment type="function">
    <text evidence="2">CyaE is necessary for transport of calmodulin-sensitive adenylate cyclase-hemolysin (cyclolysin).</text>
</comment>
<reference evidence="3 4" key="1">
    <citation type="submission" date="2015-11" db="EMBL/GenBank/DDBJ databases">
        <title>Exploring the genomic traits of fungus-feeding bacterial genus Collimonas.</title>
        <authorList>
            <person name="Song C."/>
            <person name="Schmidt R."/>
            <person name="de Jager V."/>
            <person name="Krzyzanowska D."/>
            <person name="Jongedijk E."/>
            <person name="Cankar K."/>
            <person name="Beekwilder J."/>
            <person name="van Veen A."/>
            <person name="de Boer W."/>
            <person name="van Veen J.A."/>
            <person name="Garbeva P."/>
        </authorList>
    </citation>
    <scope>NUCLEOTIDE SEQUENCE [LARGE SCALE GENOMIC DNA]</scope>
    <source>
        <strain evidence="3 4">Ter291</strain>
    </source>
</reference>
<name>A0ABM5Z8W3_9BURK</name>
<keyword evidence="4" id="KW-1185">Reference proteome</keyword>
<accession>A0ABM5Z8W3</accession>
<dbReference type="InterPro" id="IPR003423">
    <property type="entry name" value="OMP_efflux"/>
</dbReference>
<keyword evidence="2" id="KW-0354">Hemolysis</keyword>
<protein>
    <recommendedName>
        <fullName evidence="2">Protein CyaE</fullName>
    </recommendedName>
</protein>
<dbReference type="InterPro" id="IPR028351">
    <property type="entry name" value="CyaE"/>
</dbReference>
<sequence length="438" mass="47010">MMASSAASHGCTEGPEATYTLLDVVENALCHNPKTRAAWANVKAQAAQVGVAKAAYLPTLSGSVQAIKDKSTSQGTNVVPFYVASDSTYHNDTLTLNWVLYDFGLRSATVDNAEKMLISAMASQDNVLQTVFATAVKDYYAALVAQKNIQAAIDIETDAKHVLEAAAVRVQKGVAAVSDQLQAKTAYSQAVFNRNKAEGDWQSALGTLAIDMGQRPDSSVVLIESDNAALPESELVQSVGELLQSAQKVHPSLMAARADVEAAQANEQMIRAQGRPSISMVGRYNANNQSQSSGVGEPYIGANGRDRYIGVQVDIPFFEGFSRTYKIRTAQAQVEGKEANLADAELQVAVNVWTSYQSLKVSAENLRTSQDILDSAHDAFKAAERRYQKGVANILEVLTTQTALASAQQQRIQAVASWQNARIQLAASIGNLNLSVIH</sequence>
<dbReference type="Proteomes" id="UP000074914">
    <property type="component" value="Chromosome"/>
</dbReference>
<dbReference type="Pfam" id="PF02321">
    <property type="entry name" value="OEP"/>
    <property type="match status" value="2"/>
</dbReference>
<dbReference type="PIRSF" id="PIRSF001892">
    <property type="entry name" value="CyaE"/>
    <property type="match status" value="1"/>
</dbReference>
<gene>
    <name evidence="3" type="ORF">CPter291_3229</name>
</gene>
<proteinExistence type="inferred from homology"/>
<keyword evidence="2" id="KW-0998">Cell outer membrane</keyword>
<comment type="subcellular location">
    <subcellularLocation>
        <location evidence="2">Cell outer membrane</location>
        <topology evidence="2">Peripheral membrane protein</topology>
    </subcellularLocation>
</comment>
<keyword evidence="2" id="KW-0813">Transport</keyword>
<dbReference type="SUPFAM" id="SSF56954">
    <property type="entry name" value="Outer membrane efflux proteins (OEP)"/>
    <property type="match status" value="1"/>
</dbReference>
<keyword evidence="2" id="KW-0204">Cytolysis</keyword>
<keyword evidence="2" id="KW-0472">Membrane</keyword>
<dbReference type="PANTHER" id="PTHR30203:SF29">
    <property type="entry name" value="PROTEIN CYAE"/>
    <property type="match status" value="1"/>
</dbReference>
<evidence type="ECO:0000313" key="4">
    <source>
        <dbReference type="Proteomes" id="UP000074914"/>
    </source>
</evidence>